<comment type="caution">
    <text evidence="1">The sequence shown here is derived from an EMBL/GenBank/DDBJ whole genome shotgun (WGS) entry which is preliminary data.</text>
</comment>
<proteinExistence type="predicted"/>
<evidence type="ECO:0008006" key="3">
    <source>
        <dbReference type="Google" id="ProtNLM"/>
    </source>
</evidence>
<dbReference type="EMBL" id="JAUFQY010000001">
    <property type="protein sequence ID" value="MDN3700379.1"/>
    <property type="molecule type" value="Genomic_DNA"/>
</dbReference>
<evidence type="ECO:0000313" key="2">
    <source>
        <dbReference type="Proteomes" id="UP001223712"/>
    </source>
</evidence>
<accession>A0ABT8CIJ0</accession>
<dbReference type="RefSeq" id="WP_290334711.1">
    <property type="nucleotide sequence ID" value="NZ_JAUFQY010000001.1"/>
</dbReference>
<sequence>MEGLEEKPCTGRPAYITEGQRKQLNEFIKKKSNHLLADALSGAIYMTTSLNCDKHYHPNSIYYLLAHMGFSWITSCSKHPKPSQKIQDDLKKFQIETILKIPSRVDVWFQDEARFGQQNKQHVFGQLVGRDLAW</sequence>
<reference evidence="2" key="1">
    <citation type="journal article" date="2019" name="Int. J. Syst. Evol. Microbiol.">
        <title>The Global Catalogue of Microorganisms (GCM) 10K type strain sequencing project: providing services to taxonomists for standard genome sequencing and annotation.</title>
        <authorList>
            <consortium name="The Broad Institute Genomics Platform"/>
            <consortium name="The Broad Institute Genome Sequencing Center for Infectious Disease"/>
            <person name="Wu L."/>
            <person name="Ma J."/>
        </authorList>
    </citation>
    <scope>NUCLEOTIDE SEQUENCE [LARGE SCALE GENOMIC DNA]</scope>
    <source>
        <strain evidence="2">CECT 7226</strain>
    </source>
</reference>
<organism evidence="1 2">
    <name type="scientific">Vibrio artabrorum</name>
    <dbReference type="NCBI Taxonomy" id="446374"/>
    <lineage>
        <taxon>Bacteria</taxon>
        <taxon>Pseudomonadati</taxon>
        <taxon>Pseudomonadota</taxon>
        <taxon>Gammaproteobacteria</taxon>
        <taxon>Vibrionales</taxon>
        <taxon>Vibrionaceae</taxon>
        <taxon>Vibrio</taxon>
    </lineage>
</organism>
<evidence type="ECO:0000313" key="1">
    <source>
        <dbReference type="EMBL" id="MDN3700379.1"/>
    </source>
</evidence>
<gene>
    <name evidence="1" type="ORF">QWY96_04690</name>
</gene>
<dbReference type="Proteomes" id="UP001223712">
    <property type="component" value="Unassembled WGS sequence"/>
</dbReference>
<protein>
    <recommendedName>
        <fullName evidence="3">Winged helix-turn helix domain-containing protein</fullName>
    </recommendedName>
</protein>
<keyword evidence="2" id="KW-1185">Reference proteome</keyword>
<name>A0ABT8CIJ0_9VIBR</name>